<feature type="domain" description="Lumazine-binding" evidence="11">
    <location>
        <begin position="1"/>
        <end position="98"/>
    </location>
</feature>
<dbReference type="NCBIfam" id="TIGR00187">
    <property type="entry name" value="ribE"/>
    <property type="match status" value="1"/>
</dbReference>
<feature type="repeat" description="Lumazine-binding" evidence="10">
    <location>
        <begin position="1"/>
        <end position="98"/>
    </location>
</feature>
<dbReference type="GeneID" id="30987334"/>
<evidence type="ECO:0000256" key="9">
    <source>
        <dbReference type="ARBA" id="ARBA00022737"/>
    </source>
</evidence>
<dbReference type="PANTHER" id="PTHR21098:SF0">
    <property type="entry name" value="RIBOFLAVIN SYNTHASE"/>
    <property type="match status" value="1"/>
</dbReference>
<dbReference type="RefSeq" id="XP_020068901.1">
    <property type="nucleotide sequence ID" value="XM_020212938.1"/>
</dbReference>
<dbReference type="OrthoDB" id="10258924at2759"/>
<evidence type="ECO:0000256" key="10">
    <source>
        <dbReference type="PROSITE-ProRule" id="PRU00524"/>
    </source>
</evidence>
<dbReference type="PROSITE" id="PS51177">
    <property type="entry name" value="LUMAZINE_BIND"/>
    <property type="match status" value="2"/>
</dbReference>
<evidence type="ECO:0000256" key="6">
    <source>
        <dbReference type="ARBA" id="ARBA00013950"/>
    </source>
</evidence>
<dbReference type="STRING" id="983966.A0A1E4RX47"/>
<feature type="domain" description="Lumazine-binding" evidence="11">
    <location>
        <begin position="99"/>
        <end position="198"/>
    </location>
</feature>
<keyword evidence="9" id="KW-0677">Repeat</keyword>
<comment type="subunit">
    <text evidence="4">Homotrimer.</text>
</comment>
<dbReference type="OMA" id="HFVTGHV"/>
<dbReference type="GO" id="GO:0009231">
    <property type="term" value="P:riboflavin biosynthetic process"/>
    <property type="evidence" value="ECO:0007669"/>
    <property type="project" value="UniProtKB-KW"/>
</dbReference>
<protein>
    <recommendedName>
        <fullName evidence="6">Riboflavin synthase</fullName>
        <ecNumber evidence="5">2.5.1.9</ecNumber>
    </recommendedName>
</protein>
<organism evidence="12 13">
    <name type="scientific">Cyberlindnera jadinii (strain ATCC 18201 / CBS 1600 / BCRC 20928 / JCM 3617 / NBRC 0987 / NRRL Y-1542)</name>
    <name type="common">Torula yeast</name>
    <name type="synonym">Candida utilis</name>
    <dbReference type="NCBI Taxonomy" id="983966"/>
    <lineage>
        <taxon>Eukaryota</taxon>
        <taxon>Fungi</taxon>
        <taxon>Dikarya</taxon>
        <taxon>Ascomycota</taxon>
        <taxon>Saccharomycotina</taxon>
        <taxon>Saccharomycetes</taxon>
        <taxon>Phaffomycetales</taxon>
        <taxon>Phaffomycetaceae</taxon>
        <taxon>Cyberlindnera</taxon>
    </lineage>
</organism>
<dbReference type="Gene3D" id="2.40.30.20">
    <property type="match status" value="2"/>
</dbReference>
<keyword evidence="8" id="KW-0808">Transferase</keyword>
<evidence type="ECO:0000256" key="5">
    <source>
        <dbReference type="ARBA" id="ARBA00012827"/>
    </source>
</evidence>
<evidence type="ECO:0000256" key="4">
    <source>
        <dbReference type="ARBA" id="ARBA00011233"/>
    </source>
</evidence>
<dbReference type="InterPro" id="IPR001783">
    <property type="entry name" value="Lumazine-bd"/>
</dbReference>
<dbReference type="InterPro" id="IPR026017">
    <property type="entry name" value="Lumazine-bd_dom"/>
</dbReference>
<accession>A0A1E4RX47</accession>
<reference evidence="12 13" key="1">
    <citation type="journal article" date="2016" name="Proc. Natl. Acad. Sci. U.S.A.">
        <title>Comparative genomics of biotechnologically important yeasts.</title>
        <authorList>
            <person name="Riley R."/>
            <person name="Haridas S."/>
            <person name="Wolfe K.H."/>
            <person name="Lopes M.R."/>
            <person name="Hittinger C.T."/>
            <person name="Goeker M."/>
            <person name="Salamov A.A."/>
            <person name="Wisecaver J.H."/>
            <person name="Long T.M."/>
            <person name="Calvey C.H."/>
            <person name="Aerts A.L."/>
            <person name="Barry K.W."/>
            <person name="Choi C."/>
            <person name="Clum A."/>
            <person name="Coughlan A.Y."/>
            <person name="Deshpande S."/>
            <person name="Douglass A.P."/>
            <person name="Hanson S.J."/>
            <person name="Klenk H.-P."/>
            <person name="LaButti K.M."/>
            <person name="Lapidus A."/>
            <person name="Lindquist E.A."/>
            <person name="Lipzen A.M."/>
            <person name="Meier-Kolthoff J.P."/>
            <person name="Ohm R.A."/>
            <person name="Otillar R.P."/>
            <person name="Pangilinan J.L."/>
            <person name="Peng Y."/>
            <person name="Rokas A."/>
            <person name="Rosa C.A."/>
            <person name="Scheuner C."/>
            <person name="Sibirny A.A."/>
            <person name="Slot J.C."/>
            <person name="Stielow J.B."/>
            <person name="Sun H."/>
            <person name="Kurtzman C.P."/>
            <person name="Blackwell M."/>
            <person name="Grigoriev I.V."/>
            <person name="Jeffries T.W."/>
        </authorList>
    </citation>
    <scope>NUCLEOTIDE SEQUENCE [LARGE SCALE GENOMIC DNA]</scope>
    <source>
        <strain evidence="13">ATCC 18201 / CBS 1600 / BCRC 20928 / JCM 3617 / NBRC 0987 / NRRL Y-1542</strain>
    </source>
</reference>
<dbReference type="NCBIfam" id="NF006767">
    <property type="entry name" value="PRK09289.1"/>
    <property type="match status" value="1"/>
</dbReference>
<evidence type="ECO:0000256" key="8">
    <source>
        <dbReference type="ARBA" id="ARBA00022679"/>
    </source>
</evidence>
<dbReference type="FunFam" id="2.40.30.20:FF:000006">
    <property type="entry name" value="Riboflavin synthase, alpha subunit"/>
    <property type="match status" value="1"/>
</dbReference>
<dbReference type="SUPFAM" id="SSF63380">
    <property type="entry name" value="Riboflavin synthase domain-like"/>
    <property type="match status" value="2"/>
</dbReference>
<evidence type="ECO:0000313" key="12">
    <source>
        <dbReference type="EMBL" id="ODV71862.1"/>
    </source>
</evidence>
<evidence type="ECO:0000313" key="13">
    <source>
        <dbReference type="Proteomes" id="UP000094389"/>
    </source>
</evidence>
<evidence type="ECO:0000256" key="3">
    <source>
        <dbReference type="ARBA" id="ARBA00004887"/>
    </source>
</evidence>
<keyword evidence="13" id="KW-1185">Reference proteome</keyword>
<dbReference type="Pfam" id="PF00677">
    <property type="entry name" value="Lum_binding"/>
    <property type="match status" value="2"/>
</dbReference>
<dbReference type="InterPro" id="IPR023366">
    <property type="entry name" value="ATP_synth_asu-like_sf"/>
</dbReference>
<comment type="catalytic activity">
    <reaction evidence="1">
        <text>2 6,7-dimethyl-8-(1-D-ribityl)lumazine + H(+) = 5-amino-6-(D-ribitylamino)uracil + riboflavin</text>
        <dbReference type="Rhea" id="RHEA:20772"/>
        <dbReference type="ChEBI" id="CHEBI:15378"/>
        <dbReference type="ChEBI" id="CHEBI:15934"/>
        <dbReference type="ChEBI" id="CHEBI:57986"/>
        <dbReference type="ChEBI" id="CHEBI:58201"/>
        <dbReference type="EC" id="2.5.1.9"/>
    </reaction>
</comment>
<dbReference type="EMBL" id="KV453937">
    <property type="protein sequence ID" value="ODV71862.1"/>
    <property type="molecule type" value="Genomic_DNA"/>
</dbReference>
<dbReference type="FunFam" id="2.40.30.20:FF:000004">
    <property type="entry name" value="Riboflavin synthase, alpha subunit"/>
    <property type="match status" value="1"/>
</dbReference>
<evidence type="ECO:0000259" key="11">
    <source>
        <dbReference type="PROSITE" id="PS51177"/>
    </source>
</evidence>
<comment type="function">
    <text evidence="2">Catalyzes the dismutation of two molecules of 6,7-dimethyl-8-ribityllumazine, resulting in the formation of riboflavin and 5-amino-6-(D-ribitylamino)uracil.</text>
</comment>
<sequence>MFTGIVEHIGEVELFTKQDDGNYTLTIVKASPVLGDAHIGDSIAVNGTCLTVTWFDGDSFTVGLIPETLRRTNLGSLTKGTKVNLERAVGGDVRFGGHYVQGHVDTVCTIVGAQAEENAINYSFELRDKEYIDYIVEKGFICLDGTSLTVTFVDYDKSQFGISMIKHTQENVVMPLKHLGDAVNVEVDVMGKLIKKQVGLYMEREVSGKLEQMINSIVDKKLGSLKQ</sequence>
<evidence type="ECO:0000256" key="1">
    <source>
        <dbReference type="ARBA" id="ARBA00000968"/>
    </source>
</evidence>
<dbReference type="Proteomes" id="UP000094389">
    <property type="component" value="Unassembled WGS sequence"/>
</dbReference>
<evidence type="ECO:0000256" key="2">
    <source>
        <dbReference type="ARBA" id="ARBA00002803"/>
    </source>
</evidence>
<dbReference type="AlphaFoldDB" id="A0A1E4RX47"/>
<feature type="repeat" description="Lumazine-binding" evidence="10">
    <location>
        <begin position="99"/>
        <end position="198"/>
    </location>
</feature>
<dbReference type="PANTHER" id="PTHR21098">
    <property type="entry name" value="RIBOFLAVIN SYNTHASE ALPHA CHAIN"/>
    <property type="match status" value="1"/>
</dbReference>
<dbReference type="PIRSF" id="PIRSF000498">
    <property type="entry name" value="Riboflavin_syn_A"/>
    <property type="match status" value="1"/>
</dbReference>
<dbReference type="CDD" id="cd00402">
    <property type="entry name" value="Riboflavin_synthase_like"/>
    <property type="match status" value="1"/>
</dbReference>
<name>A0A1E4RX47_CYBJN</name>
<keyword evidence="7" id="KW-0686">Riboflavin biosynthesis</keyword>
<dbReference type="InterPro" id="IPR017938">
    <property type="entry name" value="Riboflavin_synthase-like_b-brl"/>
</dbReference>
<evidence type="ECO:0000256" key="7">
    <source>
        <dbReference type="ARBA" id="ARBA00022619"/>
    </source>
</evidence>
<dbReference type="GO" id="GO:0004746">
    <property type="term" value="F:riboflavin synthase activity"/>
    <property type="evidence" value="ECO:0007669"/>
    <property type="project" value="UniProtKB-EC"/>
</dbReference>
<comment type="pathway">
    <text evidence="3">Cofactor biosynthesis; riboflavin biosynthesis; riboflavin from 2-hydroxy-3-oxobutyl phosphate and 5-amino-6-(D-ribitylamino)uracil: step 2/2.</text>
</comment>
<dbReference type="EC" id="2.5.1.9" evidence="5"/>
<gene>
    <name evidence="12" type="ORF">CYBJADRAFT_130694</name>
</gene>
<proteinExistence type="predicted"/>